<keyword evidence="1" id="KW-0540">Nuclease</keyword>
<proteinExistence type="predicted"/>
<gene>
    <name evidence="1" type="ORF">M6B22_11080</name>
</gene>
<dbReference type="RefSeq" id="WP_269441605.1">
    <property type="nucleotide sequence ID" value="NZ_CP097463.1"/>
</dbReference>
<accession>A0ABY7JRC3</accession>
<dbReference type="Proteomes" id="UP001164693">
    <property type="component" value="Chromosome"/>
</dbReference>
<reference evidence="1" key="1">
    <citation type="submission" date="2022-05" db="EMBL/GenBank/DDBJ databases">
        <title>Jatrophihabitans sp. SB3-54 whole genome sequence.</title>
        <authorList>
            <person name="Suh M.K."/>
            <person name="Eom M.K."/>
            <person name="Kim J.S."/>
            <person name="Kim H.S."/>
            <person name="Do H.E."/>
            <person name="Shin Y.K."/>
            <person name="Lee J.-S."/>
        </authorList>
    </citation>
    <scope>NUCLEOTIDE SEQUENCE</scope>
    <source>
        <strain evidence="1">SB3-54</strain>
    </source>
</reference>
<keyword evidence="2" id="KW-1185">Reference proteome</keyword>
<name>A0ABY7JRC3_9ACTN</name>
<dbReference type="CDD" id="cd00085">
    <property type="entry name" value="HNHc"/>
    <property type="match status" value="1"/>
</dbReference>
<evidence type="ECO:0000313" key="2">
    <source>
        <dbReference type="Proteomes" id="UP001164693"/>
    </source>
</evidence>
<keyword evidence="1" id="KW-0255">Endonuclease</keyword>
<dbReference type="InterPro" id="IPR003615">
    <property type="entry name" value="HNH_nuc"/>
</dbReference>
<evidence type="ECO:0000313" key="1">
    <source>
        <dbReference type="EMBL" id="WAX55103.1"/>
    </source>
</evidence>
<sequence>MAISDHDRKVLWARAHNSCAICKRILIADSTTTDRESIVGDEAHIAARSTIGPRGGVLAADMTDSYDNLILLCKVDHKRVDDQPQEYTAERLRAIKAEHERWAADKFGASEPEPIRIVDPSDGGAIELAPLANGAAIWDVVANSQAYRLRSPEDGSDEEIDQADTFLDLARDWGEISDDVIDQGMTAVRQAKRSLQDGLDGLHRIGLVVFGARRQLVIKGGQLPPGSWCEAVLVVYRRADIPTPAEGG</sequence>
<keyword evidence="1" id="KW-0378">Hydrolase</keyword>
<dbReference type="EMBL" id="CP097463">
    <property type="protein sequence ID" value="WAX55103.1"/>
    <property type="molecule type" value="Genomic_DNA"/>
</dbReference>
<organism evidence="1 2">
    <name type="scientific">Jatrophihabitans cynanchi</name>
    <dbReference type="NCBI Taxonomy" id="2944128"/>
    <lineage>
        <taxon>Bacteria</taxon>
        <taxon>Bacillati</taxon>
        <taxon>Actinomycetota</taxon>
        <taxon>Actinomycetes</taxon>
        <taxon>Jatrophihabitantales</taxon>
        <taxon>Jatrophihabitantaceae</taxon>
        <taxon>Jatrophihabitans</taxon>
    </lineage>
</organism>
<dbReference type="GO" id="GO:0004519">
    <property type="term" value="F:endonuclease activity"/>
    <property type="evidence" value="ECO:0007669"/>
    <property type="project" value="UniProtKB-KW"/>
</dbReference>
<protein>
    <submittedName>
        <fullName evidence="1">HNH endonuclease</fullName>
    </submittedName>
</protein>